<feature type="transmembrane region" description="Helical" evidence="2">
    <location>
        <begin position="737"/>
        <end position="759"/>
    </location>
</feature>
<feature type="transmembrane region" description="Helical" evidence="2">
    <location>
        <begin position="672"/>
        <end position="691"/>
    </location>
</feature>
<organism evidence="3 4">
    <name type="scientific">Gemmata palustris</name>
    <dbReference type="NCBI Taxonomy" id="2822762"/>
    <lineage>
        <taxon>Bacteria</taxon>
        <taxon>Pseudomonadati</taxon>
        <taxon>Planctomycetota</taxon>
        <taxon>Planctomycetia</taxon>
        <taxon>Gemmatales</taxon>
        <taxon>Gemmataceae</taxon>
        <taxon>Gemmata</taxon>
    </lineage>
</organism>
<evidence type="ECO:0000313" key="3">
    <source>
        <dbReference type="EMBL" id="MBP3955159.1"/>
    </source>
</evidence>
<keyword evidence="4" id="KW-1185">Reference proteome</keyword>
<name>A0ABS5BNA2_9BACT</name>
<feature type="region of interest" description="Disordered" evidence="1">
    <location>
        <begin position="204"/>
        <end position="246"/>
    </location>
</feature>
<dbReference type="Proteomes" id="UP000676565">
    <property type="component" value="Unassembled WGS sequence"/>
</dbReference>
<feature type="transmembrane region" description="Helical" evidence="2">
    <location>
        <begin position="904"/>
        <end position="926"/>
    </location>
</feature>
<protein>
    <submittedName>
        <fullName evidence="3">Uncharacterized protein</fullName>
    </submittedName>
</protein>
<evidence type="ECO:0000256" key="2">
    <source>
        <dbReference type="SAM" id="Phobius"/>
    </source>
</evidence>
<keyword evidence="2" id="KW-1133">Transmembrane helix</keyword>
<feature type="compositionally biased region" description="Low complexity" evidence="1">
    <location>
        <begin position="225"/>
        <end position="241"/>
    </location>
</feature>
<comment type="caution">
    <text evidence="3">The sequence shown here is derived from an EMBL/GenBank/DDBJ whole genome shotgun (WGS) entry which is preliminary data.</text>
</comment>
<accession>A0ABS5BNA2</accession>
<reference evidence="3 4" key="1">
    <citation type="submission" date="2021-04" db="EMBL/GenBank/DDBJ databases">
        <authorList>
            <person name="Ivanova A."/>
        </authorList>
    </citation>
    <scope>NUCLEOTIDE SEQUENCE [LARGE SCALE GENOMIC DNA]</scope>
    <source>
        <strain evidence="3 4">G18</strain>
    </source>
</reference>
<feature type="transmembrane region" description="Helical" evidence="2">
    <location>
        <begin position="765"/>
        <end position="783"/>
    </location>
</feature>
<evidence type="ECO:0000313" key="4">
    <source>
        <dbReference type="Proteomes" id="UP000676565"/>
    </source>
</evidence>
<feature type="compositionally biased region" description="Basic and acidic residues" evidence="1">
    <location>
        <begin position="213"/>
        <end position="224"/>
    </location>
</feature>
<keyword evidence="2" id="KW-0812">Transmembrane</keyword>
<sequence>MSHDSSIEPILRAVEPALRLVSERHLRQVLNFLADRGRALPTRADLPHWFSRTDLVAADVLPRAVLEGTEPRLLLVTDPNDRLIDSKPREEQLRVYWRVLFRAAVMRAIDQQLASGKLSPETCSARLSAFGPGAAREIRYVLENEHFAAPEANDVDRYRVFSAVYLDLDHFTTHAAEEFFPALPHGHAVRDLLSDGITLAELATASRPAGAADPERDPPPDERWCAPCAPRTPAPGAAARGDTSGKLQKALEAEQKGNLVRAAVLRTQAAEIGQGENCERAVAGAIAALGQLVDRLGDVLGWDHETRQEWRQALGPLLPLAAAGIWPRAARCLYELQRIPADLAREVYAVDLPEAIRTLGRRPVRRHLPHARPVMLLMALNKAHKQLLRAGLDEQEQLRLDRLMHHEVHRREHAIRYEFEPIIVRAITDAGVVPANRVEEVARDKLVAELLDRVCDRGFLRIGDLRDAVARNRLKLPDLAGVGEFLTGDPLLRADRNLAYALDGVYRRGEIYLRMIQRFSSIFFGTPWGRALTLYLLLPFGGAFFALMFAEELRHIGGNVVGLVSRSFESKPKAQATPGTMVPVPNGGTAPAAQWEWDFDEDTLEFFEDEVATPTDFDPDTLEFVTKNVEDRVELVTNVFTSSAPKKGAVWEFDENTLEFHEVVPHGHGTDLITWPAILGLGIFLLLMFHAPPFRRAVLAGVGLVWWAVRGVVWDLPHAVWRSRSLRAIRLSGTARFLYRHFFSPLLLSLILVGVFFVLGLSPRFLLWWGWILFVTLTVFYNTPFGWMFQDRIAEALSDWWRLVRSNLVPGLIGTIIDVFRTLANWVERQLYAVDEWMRFRGGDSQGSLALKALLGLIWFPIAYVTRFAFYLLLEPQVNPVKHFPVVTVGHKVVWPTLPALAEIIGWVPATVIINGCPGVFGFVAWELKENWRLYRANRSPDLKPVMLGSHGESMRGLLRPGFHSGTVPKLHRKTRHALDAGDRAKAARLHHELQHAAEGVHRFIERELLPLLAGNKDWGEIAVEVGAVRFGCQRAEVELRAPALGRDPFVIAFENIGGTIEASIPHMGWADKLTEPQRAVSTFALRGLLDMAAVTRFDAHERTAEPGPERGAGALARRVTWAEWVARW</sequence>
<evidence type="ECO:0000256" key="1">
    <source>
        <dbReference type="SAM" id="MobiDB-lite"/>
    </source>
</evidence>
<dbReference type="EMBL" id="JAGKQQ010000001">
    <property type="protein sequence ID" value="MBP3955159.1"/>
    <property type="molecule type" value="Genomic_DNA"/>
</dbReference>
<feature type="transmembrane region" description="Helical" evidence="2">
    <location>
        <begin position="528"/>
        <end position="550"/>
    </location>
</feature>
<keyword evidence="2" id="KW-0472">Membrane</keyword>
<feature type="transmembrane region" description="Helical" evidence="2">
    <location>
        <begin position="697"/>
        <end position="716"/>
    </location>
</feature>
<dbReference type="RefSeq" id="WP_210653254.1">
    <property type="nucleotide sequence ID" value="NZ_JAGKQQ010000001.1"/>
</dbReference>
<proteinExistence type="predicted"/>
<gene>
    <name evidence="3" type="ORF">J8F10_07680</name>
</gene>
<feature type="transmembrane region" description="Helical" evidence="2">
    <location>
        <begin position="849"/>
        <end position="874"/>
    </location>
</feature>